<evidence type="ECO:0000256" key="1">
    <source>
        <dbReference type="SAM" id="MobiDB-lite"/>
    </source>
</evidence>
<feature type="region of interest" description="Disordered" evidence="1">
    <location>
        <begin position="80"/>
        <end position="103"/>
    </location>
</feature>
<evidence type="ECO:0000313" key="2">
    <source>
        <dbReference type="EMBL" id="KAJ1096268.1"/>
    </source>
</evidence>
<keyword evidence="3" id="KW-1185">Reference proteome</keyword>
<name>A0AAV7M592_PLEWA</name>
<sequence>MQPDRFNWRIAAADKYRRKFSEWRVTWPAPEPLPTDLTEPELEGGATVRKSMQDLQTLKGKVNGATVSFRLEVNVGGFDRPAQELMGPTSDLGMGVKANVNPG</sequence>
<dbReference type="EMBL" id="JANPWB010000014">
    <property type="protein sequence ID" value="KAJ1096268.1"/>
    <property type="molecule type" value="Genomic_DNA"/>
</dbReference>
<evidence type="ECO:0000313" key="3">
    <source>
        <dbReference type="Proteomes" id="UP001066276"/>
    </source>
</evidence>
<gene>
    <name evidence="2" type="ORF">NDU88_001411</name>
</gene>
<accession>A0AAV7M592</accession>
<proteinExistence type="predicted"/>
<dbReference type="AlphaFoldDB" id="A0AAV7M592"/>
<protein>
    <submittedName>
        <fullName evidence="2">Uncharacterized protein</fullName>
    </submittedName>
</protein>
<reference evidence="2" key="1">
    <citation type="journal article" date="2022" name="bioRxiv">
        <title>Sequencing and chromosome-scale assembly of the giantPleurodeles waltlgenome.</title>
        <authorList>
            <person name="Brown T."/>
            <person name="Elewa A."/>
            <person name="Iarovenko S."/>
            <person name="Subramanian E."/>
            <person name="Araus A.J."/>
            <person name="Petzold A."/>
            <person name="Susuki M."/>
            <person name="Suzuki K.-i.T."/>
            <person name="Hayashi T."/>
            <person name="Toyoda A."/>
            <person name="Oliveira C."/>
            <person name="Osipova E."/>
            <person name="Leigh N.D."/>
            <person name="Simon A."/>
            <person name="Yun M.H."/>
        </authorList>
    </citation>
    <scope>NUCLEOTIDE SEQUENCE</scope>
    <source>
        <strain evidence="2">20211129_DDA</strain>
        <tissue evidence="2">Liver</tissue>
    </source>
</reference>
<dbReference type="Proteomes" id="UP001066276">
    <property type="component" value="Chromosome 10"/>
</dbReference>
<organism evidence="2 3">
    <name type="scientific">Pleurodeles waltl</name>
    <name type="common">Iberian ribbed newt</name>
    <dbReference type="NCBI Taxonomy" id="8319"/>
    <lineage>
        <taxon>Eukaryota</taxon>
        <taxon>Metazoa</taxon>
        <taxon>Chordata</taxon>
        <taxon>Craniata</taxon>
        <taxon>Vertebrata</taxon>
        <taxon>Euteleostomi</taxon>
        <taxon>Amphibia</taxon>
        <taxon>Batrachia</taxon>
        <taxon>Caudata</taxon>
        <taxon>Salamandroidea</taxon>
        <taxon>Salamandridae</taxon>
        <taxon>Pleurodelinae</taxon>
        <taxon>Pleurodeles</taxon>
    </lineage>
</organism>
<comment type="caution">
    <text evidence="2">The sequence shown here is derived from an EMBL/GenBank/DDBJ whole genome shotgun (WGS) entry which is preliminary data.</text>
</comment>